<dbReference type="Proteomes" id="UP000504636">
    <property type="component" value="Unplaced"/>
</dbReference>
<proteinExistence type="predicted"/>
<dbReference type="InterPro" id="IPR036770">
    <property type="entry name" value="Ankyrin_rpt-contain_sf"/>
</dbReference>
<evidence type="ECO:0000313" key="3">
    <source>
        <dbReference type="RefSeq" id="XP_033569167.1"/>
    </source>
</evidence>
<reference evidence="3" key="2">
    <citation type="submission" date="2020-04" db="EMBL/GenBank/DDBJ databases">
        <authorList>
            <consortium name="NCBI Genome Project"/>
        </authorList>
    </citation>
    <scope>NUCLEOTIDE SEQUENCE</scope>
    <source>
        <strain evidence="3">CBS 304.34</strain>
    </source>
</reference>
<sequence length="1095" mass="125404">MTIDPGTALAIVSLGITVCDGISSYCNALKHRKEEVQSLSTISTELQSILQDVQTWLHSRPSLSDSLVNRVDGCVKTCLGHLDKILLLCTHYSPPAKDDLRSRIVYVSRGLQFPFKKATIQNLMVQMESLRSNVKLALTLLSSDFTFEGLEALKTLIQQSQQTTSHSIKTHVDEAELRLSNRLSSNEHHVRTDVQQLKQSISTEVQQYTQAATSSITVNMDQGFANLAQSSSNHMQHLERTVAQAQGSLSEEFNSGQQSLVTEIRELKYFLQLKMNSNLPQDSTNVISRSQSLLPRRRHRRKRPTASSEISKLCTCNATITESFFRSRSRKWFQKTSETCLVHAKDCPLWYTSQNKVTMEVNVRFWRLLVSGFIVLDSGYYSWRRWSVGLSPNLRCHTTVPSGSGVFAILESLRKTLKRSPNKRDREAALEECLAALHKLFSTGEASPHDVDEDGTNMLHFIASPPYYGSIFNVLGLVETLRFIEKIQSLWAVDLYSPRVYDPSGYARTPAGLLLEFIHFRPYRVEDANIAAGEFHFLLDWLIDYGFDVVQSIHPSESSLNYPWKDLCFVPMAQRPSVMFPLQELELIEATRCNSLSIAILKRDEHSMREELRKDPVSLSEVNYLGQNALHFATEWTEGLSILLESGGITDDILNQLDNYRRSALDYAALQDNMESVQMLIDADACFEFEDLETLNAISPNCRRLLISTLYERRRQLRDLAIEQRGSMDGDNAEHFGAFYTDTASRMYLLLLEETKVAVPESLRSSVLSEGSLYHWAYRDKPWYPFIRQDALQDLFAVGFVQVDEIWDQVTPIMTLQDEVDIIGLAEMLLENGADAEREFPLDHRNIQVHDDGRRHRGIHKLAFQIGKSRRNWMDQNDLLPSKIISQLSESSCVQRAIFQCTRKDPCSCYCSPGGCTALSCLMKGIRDSLRNRPASPLTLKPLAGALLQFDLGRRNGLIVAMEFIRMMTFDSLELTHTCCTYGEPGWNSPYLEMPRRRVEEQEEIDRIHEEETEGLKQLETLMEEFTKTFAESEIPLKEFFEGYWRERMEQEFYNNGPVPTEELEGQKEHCVWLREHSDLEHDFFAQLWVDKIHW</sequence>
<name>A0A6A6Y110_9PEZI</name>
<evidence type="ECO:0000313" key="1">
    <source>
        <dbReference type="EMBL" id="KAF2802203.1"/>
    </source>
</evidence>
<keyword evidence="2" id="KW-1185">Reference proteome</keyword>
<protein>
    <recommendedName>
        <fullName evidence="4">Fungal N-terminal domain-containing protein</fullName>
    </recommendedName>
</protein>
<dbReference type="OrthoDB" id="1577640at2759"/>
<dbReference type="AlphaFoldDB" id="A0A6A6Y110"/>
<dbReference type="SUPFAM" id="SSF48403">
    <property type="entry name" value="Ankyrin repeat"/>
    <property type="match status" value="1"/>
</dbReference>
<dbReference type="EMBL" id="MU003724">
    <property type="protein sequence ID" value="KAF2802203.1"/>
    <property type="molecule type" value="Genomic_DNA"/>
</dbReference>
<reference evidence="1 3" key="1">
    <citation type="journal article" date="2020" name="Stud. Mycol.">
        <title>101 Dothideomycetes genomes: a test case for predicting lifestyles and emergence of pathogens.</title>
        <authorList>
            <person name="Haridas S."/>
            <person name="Albert R."/>
            <person name="Binder M."/>
            <person name="Bloem J."/>
            <person name="Labutti K."/>
            <person name="Salamov A."/>
            <person name="Andreopoulos B."/>
            <person name="Baker S."/>
            <person name="Barry K."/>
            <person name="Bills G."/>
            <person name="Bluhm B."/>
            <person name="Cannon C."/>
            <person name="Castanera R."/>
            <person name="Culley D."/>
            <person name="Daum C."/>
            <person name="Ezra D."/>
            <person name="Gonzalez J."/>
            <person name="Henrissat B."/>
            <person name="Kuo A."/>
            <person name="Liang C."/>
            <person name="Lipzen A."/>
            <person name="Lutzoni F."/>
            <person name="Magnuson J."/>
            <person name="Mondo S."/>
            <person name="Nolan M."/>
            <person name="Ohm R."/>
            <person name="Pangilinan J."/>
            <person name="Park H.-J."/>
            <person name="Ramirez L."/>
            <person name="Alfaro M."/>
            <person name="Sun H."/>
            <person name="Tritt A."/>
            <person name="Yoshinaga Y."/>
            <person name="Zwiers L.-H."/>
            <person name="Turgeon B."/>
            <person name="Goodwin S."/>
            <person name="Spatafora J."/>
            <person name="Crous P."/>
            <person name="Grigoriev I."/>
        </authorList>
    </citation>
    <scope>NUCLEOTIDE SEQUENCE</scope>
    <source>
        <strain evidence="1 3">CBS 304.34</strain>
    </source>
</reference>
<dbReference type="RefSeq" id="XP_033569167.1">
    <property type="nucleotide sequence ID" value="XM_033728624.1"/>
</dbReference>
<organism evidence="1">
    <name type="scientific">Mytilinidion resinicola</name>
    <dbReference type="NCBI Taxonomy" id="574789"/>
    <lineage>
        <taxon>Eukaryota</taxon>
        <taxon>Fungi</taxon>
        <taxon>Dikarya</taxon>
        <taxon>Ascomycota</taxon>
        <taxon>Pezizomycotina</taxon>
        <taxon>Dothideomycetes</taxon>
        <taxon>Pleosporomycetidae</taxon>
        <taxon>Mytilinidiales</taxon>
        <taxon>Mytilinidiaceae</taxon>
        <taxon>Mytilinidion</taxon>
    </lineage>
</organism>
<evidence type="ECO:0000313" key="2">
    <source>
        <dbReference type="Proteomes" id="UP000504636"/>
    </source>
</evidence>
<evidence type="ECO:0008006" key="4">
    <source>
        <dbReference type="Google" id="ProtNLM"/>
    </source>
</evidence>
<dbReference type="GeneID" id="54469517"/>
<dbReference type="Gene3D" id="1.25.40.20">
    <property type="entry name" value="Ankyrin repeat-containing domain"/>
    <property type="match status" value="1"/>
</dbReference>
<reference evidence="3" key="3">
    <citation type="submission" date="2025-04" db="UniProtKB">
        <authorList>
            <consortium name="RefSeq"/>
        </authorList>
    </citation>
    <scope>IDENTIFICATION</scope>
    <source>
        <strain evidence="3">CBS 304.34</strain>
    </source>
</reference>
<accession>A0A6A6Y110</accession>
<gene>
    <name evidence="1 3" type="ORF">BDZ99DRAFT_576907</name>
</gene>